<feature type="transmembrane region" description="Helical" evidence="1">
    <location>
        <begin position="103"/>
        <end position="126"/>
    </location>
</feature>
<feature type="transmembrane region" description="Helical" evidence="1">
    <location>
        <begin position="132"/>
        <end position="156"/>
    </location>
</feature>
<sequence length="158" mass="16505">MPRSHPQLPDVRIIDPSSVPVIDSVQAVTGGDAPYCRRCGGPDTIAPTVLAGLIDHIPDHVCEVEVPVEPRFIVGALASPSSRSHAVSSSNSAPSGGIGCTGLLAVLLTVLFVGLKLTGHVAWSWWWVLSPLWISALLGFAAVAVFLTVLAVIAIVTR</sequence>
<evidence type="ECO:0000313" key="3">
    <source>
        <dbReference type="Proteomes" id="UP000682416"/>
    </source>
</evidence>
<evidence type="ECO:0000256" key="1">
    <source>
        <dbReference type="SAM" id="Phobius"/>
    </source>
</evidence>
<keyword evidence="1" id="KW-0472">Membrane</keyword>
<name>A0A975QJF3_9ACTN</name>
<keyword evidence="1" id="KW-1133">Transmembrane helix</keyword>
<gene>
    <name evidence="2" type="ORF">KGD82_16825</name>
</gene>
<keyword evidence="1" id="KW-0812">Transmembrane</keyword>
<organism evidence="2 3">
    <name type="scientific">Nocardiopsis eucommiae</name>
    <dbReference type="NCBI Taxonomy" id="2831970"/>
    <lineage>
        <taxon>Bacteria</taxon>
        <taxon>Bacillati</taxon>
        <taxon>Actinomycetota</taxon>
        <taxon>Actinomycetes</taxon>
        <taxon>Streptosporangiales</taxon>
        <taxon>Nocardiopsidaceae</taxon>
        <taxon>Nocardiopsis</taxon>
    </lineage>
</organism>
<dbReference type="AlphaFoldDB" id="A0A975QJF3"/>
<accession>A0A975QJF3</accession>
<reference evidence="2" key="1">
    <citation type="submission" date="2021-05" db="EMBL/GenBank/DDBJ databases">
        <authorList>
            <person name="Kaiqin L."/>
            <person name="Jian G."/>
        </authorList>
    </citation>
    <scope>NUCLEOTIDE SEQUENCE</scope>
    <source>
        <strain evidence="2">HDS5</strain>
    </source>
</reference>
<evidence type="ECO:0000313" key="2">
    <source>
        <dbReference type="EMBL" id="QVJ00423.1"/>
    </source>
</evidence>
<dbReference type="Proteomes" id="UP000682416">
    <property type="component" value="Chromosome"/>
</dbReference>
<proteinExistence type="predicted"/>
<keyword evidence="3" id="KW-1185">Reference proteome</keyword>
<evidence type="ECO:0008006" key="4">
    <source>
        <dbReference type="Google" id="ProtNLM"/>
    </source>
</evidence>
<dbReference type="KEGG" id="nec:KGD82_16825"/>
<protein>
    <recommendedName>
        <fullName evidence="4">Transmembrane protein</fullName>
    </recommendedName>
</protein>
<dbReference type="EMBL" id="CP074402">
    <property type="protein sequence ID" value="QVJ00423.1"/>
    <property type="molecule type" value="Genomic_DNA"/>
</dbReference>